<reference evidence="1 2" key="1">
    <citation type="submission" date="2007-08" db="EMBL/GenBank/DDBJ databases">
        <authorList>
            <consortium name="The Vibrio harveyi Genome Sequencing Project"/>
            <person name="Bassler B."/>
            <person name="Clifton S.W."/>
            <person name="Fulton L."/>
            <person name="Delehaunty K."/>
            <person name="Fronick C."/>
            <person name="Harrison M."/>
            <person name="Markivic C."/>
            <person name="Fulton R."/>
            <person name="Tin-Wollam A.-M."/>
            <person name="Shah N."/>
            <person name="Pepin K."/>
            <person name="Nash W."/>
            <person name="Thiruvilangam P."/>
            <person name="Bhonagiri V."/>
            <person name="Waters C."/>
            <person name="Tu K.C."/>
            <person name="Irgon J."/>
            <person name="Wilson R.K."/>
        </authorList>
    </citation>
    <scope>NUCLEOTIDE SEQUENCE [LARGE SCALE GENOMIC DNA]</scope>
    <source>
        <strain evidence="2">ATCC BAA-1116 / BB120</strain>
    </source>
</reference>
<organism evidence="1 2">
    <name type="scientific">Vibrio campbellii (strain ATCC BAA-1116)</name>
    <dbReference type="NCBI Taxonomy" id="2902295"/>
    <lineage>
        <taxon>Bacteria</taxon>
        <taxon>Pseudomonadati</taxon>
        <taxon>Pseudomonadota</taxon>
        <taxon>Gammaproteobacteria</taxon>
        <taxon>Vibrionales</taxon>
        <taxon>Vibrionaceae</taxon>
        <taxon>Vibrio</taxon>
    </lineage>
</organism>
<proteinExistence type="predicted"/>
<gene>
    <name evidence="1" type="ordered locus">VIBHAR_05543</name>
</gene>
<accession>A7N489</accession>
<sequence length="36" mass="3946">MLEMISLHRLPLMKMNAALLLSGCVIVLVDFSSVLS</sequence>
<evidence type="ECO:0000313" key="1">
    <source>
        <dbReference type="EMBL" id="ABU73447.1"/>
    </source>
</evidence>
<dbReference type="Proteomes" id="UP000008152">
    <property type="component" value="Chromosome II"/>
</dbReference>
<protein>
    <submittedName>
        <fullName evidence="1">Uncharacterized protein</fullName>
    </submittedName>
</protein>
<evidence type="ECO:0000313" key="2">
    <source>
        <dbReference type="Proteomes" id="UP000008152"/>
    </source>
</evidence>
<dbReference type="KEGG" id="vha:VIBHAR_05543"/>
<dbReference type="AlphaFoldDB" id="A7N489"/>
<dbReference type="EMBL" id="CP000790">
    <property type="protein sequence ID" value="ABU73447.1"/>
    <property type="molecule type" value="Genomic_DNA"/>
</dbReference>
<name>A7N489_VIBC1</name>
<dbReference type="PATRIC" id="fig|338187.36.peg.4426"/>